<feature type="transmembrane region" description="Helical" evidence="1">
    <location>
        <begin position="322"/>
        <end position="340"/>
    </location>
</feature>
<evidence type="ECO:0000256" key="1">
    <source>
        <dbReference type="SAM" id="Phobius"/>
    </source>
</evidence>
<protein>
    <recommendedName>
        <fullName evidence="4">DUF4350 domain-containing protein</fullName>
    </recommendedName>
</protein>
<dbReference type="RefSeq" id="WP_014796869.1">
    <property type="nucleotide sequence ID" value="NC_018018.1"/>
</dbReference>
<feature type="transmembrane region" description="Helical" evidence="1">
    <location>
        <begin position="7"/>
        <end position="29"/>
    </location>
</feature>
<dbReference type="PATRIC" id="fig|880071.3.peg.936"/>
<keyword evidence="1" id="KW-1133">Transmembrane helix</keyword>
<dbReference type="eggNOG" id="ENOG502Z8TX">
    <property type="taxonomic scope" value="Bacteria"/>
</dbReference>
<dbReference type="OrthoDB" id="1111222at2"/>
<name>I4AHH6_BERLS</name>
<evidence type="ECO:0000313" key="2">
    <source>
        <dbReference type="EMBL" id="AFM03411.1"/>
    </source>
</evidence>
<sequence>MEKRTFTNILVTLAVLALIPIGLGIYIYLKNQYINWDETYEVESEEPYNNYMVFNLLKSYKTDKEFIFIENLLTEKLVEEEIKDKNPPMSYVFFGGQPNLLNDEVNLLMDFVEKGNTAFFMANHVPDTLFTLLDLGYQGYDYAYDSLISTNFTNSILQNESNFTFNYRIRNKSVGTSWSYFENINRESVKKNARQYKELGFFYKKSNVQQYSNYNSSEDEYTDADSYQENNESILKEKKYTNFIRVKHGKGYFYFHRNPVLFTNYYLIQEDGKKYAERVLSYLPEGDILWDERSHFGKYTKGEYQKRDKSPSPLSYILSQPSLAWGYYTLLVSALLFVIFRGKRMQRIIPILRKEQNTSLEFTKTVGQLYYLQKDHKRLSQLKIRLFFDFIRTKYHMNPQHIDDDFRKKLSERSGISKENIALILSDIQKINGQHEVSEWLLRKIHTQIQEFYTNCK</sequence>
<evidence type="ECO:0008006" key="4">
    <source>
        <dbReference type="Google" id="ProtNLM"/>
    </source>
</evidence>
<organism evidence="2 3">
    <name type="scientific">Bernardetia litoralis (strain ATCC 23117 / DSM 6794 / NBRC 15988 / NCIMB 1366 / Fx l1 / Sio-4)</name>
    <name type="common">Flexibacter litoralis</name>
    <dbReference type="NCBI Taxonomy" id="880071"/>
    <lineage>
        <taxon>Bacteria</taxon>
        <taxon>Pseudomonadati</taxon>
        <taxon>Bacteroidota</taxon>
        <taxon>Cytophagia</taxon>
        <taxon>Cytophagales</taxon>
        <taxon>Bernardetiaceae</taxon>
        <taxon>Bernardetia</taxon>
    </lineage>
</organism>
<keyword evidence="3" id="KW-1185">Reference proteome</keyword>
<dbReference type="AlphaFoldDB" id="I4AHH6"/>
<dbReference type="HOGENOM" id="CLU_036786_1_0_10"/>
<proteinExistence type="predicted"/>
<keyword evidence="1" id="KW-0472">Membrane</keyword>
<keyword evidence="1" id="KW-0812">Transmembrane</keyword>
<gene>
    <name evidence="2" type="ordered locus">Fleli_0959</name>
</gene>
<dbReference type="Proteomes" id="UP000006054">
    <property type="component" value="Chromosome"/>
</dbReference>
<accession>I4AHH6</accession>
<dbReference type="EMBL" id="CP003345">
    <property type="protein sequence ID" value="AFM03411.1"/>
    <property type="molecule type" value="Genomic_DNA"/>
</dbReference>
<dbReference type="STRING" id="880071.Fleli_0959"/>
<dbReference type="KEGG" id="fli:Fleli_0959"/>
<evidence type="ECO:0000313" key="3">
    <source>
        <dbReference type="Proteomes" id="UP000006054"/>
    </source>
</evidence>
<reference evidence="3" key="1">
    <citation type="submission" date="2012-06" db="EMBL/GenBank/DDBJ databases">
        <title>The complete genome of Flexibacter litoralis DSM 6794.</title>
        <authorList>
            <person name="Lucas S."/>
            <person name="Copeland A."/>
            <person name="Lapidus A."/>
            <person name="Glavina del Rio T."/>
            <person name="Dalin E."/>
            <person name="Tice H."/>
            <person name="Bruce D."/>
            <person name="Goodwin L."/>
            <person name="Pitluck S."/>
            <person name="Peters L."/>
            <person name="Ovchinnikova G."/>
            <person name="Lu M."/>
            <person name="Kyrpides N."/>
            <person name="Mavromatis K."/>
            <person name="Ivanova N."/>
            <person name="Brettin T."/>
            <person name="Detter J.C."/>
            <person name="Han C."/>
            <person name="Larimer F."/>
            <person name="Land M."/>
            <person name="Hauser L."/>
            <person name="Markowitz V."/>
            <person name="Cheng J.-F."/>
            <person name="Hugenholtz P."/>
            <person name="Woyke T."/>
            <person name="Wu D."/>
            <person name="Spring S."/>
            <person name="Lang E."/>
            <person name="Kopitz M."/>
            <person name="Brambilla E."/>
            <person name="Klenk H.-P."/>
            <person name="Eisen J.A."/>
        </authorList>
    </citation>
    <scope>NUCLEOTIDE SEQUENCE [LARGE SCALE GENOMIC DNA]</scope>
    <source>
        <strain evidence="3">ATCC 23117 / DSM 6794 / NBRC 15988 / NCIMB 1366 / Sio-4</strain>
    </source>
</reference>